<proteinExistence type="predicted"/>
<feature type="compositionally biased region" description="Basic and acidic residues" evidence="1">
    <location>
        <begin position="1"/>
        <end position="27"/>
    </location>
</feature>
<evidence type="ECO:0000313" key="3">
    <source>
        <dbReference type="EMBL" id="BES97408.1"/>
    </source>
</evidence>
<evidence type="ECO:0000259" key="2">
    <source>
        <dbReference type="PROSITE" id="PS50181"/>
    </source>
</evidence>
<dbReference type="InterPro" id="IPR036047">
    <property type="entry name" value="F-box-like_dom_sf"/>
</dbReference>
<reference evidence="3 4" key="1">
    <citation type="submission" date="2023-09" db="EMBL/GenBank/DDBJ databases">
        <title>Nesidiocoris tenuis whole genome shotgun sequence.</title>
        <authorList>
            <person name="Shibata T."/>
            <person name="Shimoda M."/>
            <person name="Kobayashi T."/>
            <person name="Uehara T."/>
        </authorList>
    </citation>
    <scope>NUCLEOTIDE SEQUENCE [LARGE SCALE GENOMIC DNA]</scope>
    <source>
        <strain evidence="3 4">Japan</strain>
    </source>
</reference>
<accession>A0ABN7AZ17</accession>
<dbReference type="SUPFAM" id="SSF81383">
    <property type="entry name" value="F-box domain"/>
    <property type="match status" value="1"/>
</dbReference>
<dbReference type="SUPFAM" id="SSF52047">
    <property type="entry name" value="RNI-like"/>
    <property type="match status" value="1"/>
</dbReference>
<dbReference type="PANTHER" id="PTHR13318">
    <property type="entry name" value="PARTNER OF PAIRED, ISOFORM B-RELATED"/>
    <property type="match status" value="1"/>
</dbReference>
<keyword evidence="4" id="KW-1185">Reference proteome</keyword>
<evidence type="ECO:0000256" key="1">
    <source>
        <dbReference type="SAM" id="MobiDB-lite"/>
    </source>
</evidence>
<name>A0ABN7AZ17_9HEMI</name>
<dbReference type="EMBL" id="AP028916">
    <property type="protein sequence ID" value="BES97408.1"/>
    <property type="molecule type" value="Genomic_DNA"/>
</dbReference>
<feature type="domain" description="F-box" evidence="2">
    <location>
        <begin position="56"/>
        <end position="102"/>
    </location>
</feature>
<gene>
    <name evidence="3" type="ORF">NTJ_10222</name>
</gene>
<sequence length="416" mass="45705">MREKDSRPRVDSDTEDEPVSKRSRVNDDQPTISQGDDVHQPAVSQPSAADVDNHPPKGLLSLSDDILLHLLSYVNIEDLLALGESDDRLRAIADDKAFWRICDLRPRILDLPTQLAIARGLKPATSLFATRGPVGTLSDPNAAKQPTWTLDCMLALTKEAPNLKTLIIESHVIDCASILIEHFPRSVEVLSLRNCDFLNVPTQRSYFMNVHSSLTSLKSLDLTDCSWFSSHSLLALSKCFPLEELVLTGCEMYQCMPYASLAANYGFPNLRLLDLRNTAVGDSDVTCFNRMDSLRHLYLSPPSSAGNTTGGGQRFSCNVTDFSVCTFGVSPMIRRRIIHPTGIFGPMQDADGLPSQLESLVLNGYPGVTDLSLEHVALAMSKLKLLDVTGTSVTVRGIAQFRAARPQVQLISSHNE</sequence>
<dbReference type="InterPro" id="IPR032675">
    <property type="entry name" value="LRR_dom_sf"/>
</dbReference>
<feature type="region of interest" description="Disordered" evidence="1">
    <location>
        <begin position="1"/>
        <end position="56"/>
    </location>
</feature>
<dbReference type="Proteomes" id="UP001307889">
    <property type="component" value="Chromosome 8"/>
</dbReference>
<dbReference type="PANTHER" id="PTHR13318:SF190">
    <property type="entry name" value="PARTNER OF PAIRED, ISOFORM B"/>
    <property type="match status" value="1"/>
</dbReference>
<dbReference type="Gene3D" id="3.80.10.10">
    <property type="entry name" value="Ribonuclease Inhibitor"/>
    <property type="match status" value="1"/>
</dbReference>
<dbReference type="InterPro" id="IPR001810">
    <property type="entry name" value="F-box_dom"/>
</dbReference>
<protein>
    <submittedName>
        <fullName evidence="3">F-box and leucine-rich repeat protein 12</fullName>
    </submittedName>
</protein>
<organism evidence="3 4">
    <name type="scientific">Nesidiocoris tenuis</name>
    <dbReference type="NCBI Taxonomy" id="355587"/>
    <lineage>
        <taxon>Eukaryota</taxon>
        <taxon>Metazoa</taxon>
        <taxon>Ecdysozoa</taxon>
        <taxon>Arthropoda</taxon>
        <taxon>Hexapoda</taxon>
        <taxon>Insecta</taxon>
        <taxon>Pterygota</taxon>
        <taxon>Neoptera</taxon>
        <taxon>Paraneoptera</taxon>
        <taxon>Hemiptera</taxon>
        <taxon>Heteroptera</taxon>
        <taxon>Panheteroptera</taxon>
        <taxon>Cimicomorpha</taxon>
        <taxon>Miridae</taxon>
        <taxon>Dicyphina</taxon>
        <taxon>Nesidiocoris</taxon>
    </lineage>
</organism>
<dbReference type="PROSITE" id="PS50181">
    <property type="entry name" value="FBOX"/>
    <property type="match status" value="1"/>
</dbReference>
<evidence type="ECO:0000313" key="4">
    <source>
        <dbReference type="Proteomes" id="UP001307889"/>
    </source>
</evidence>